<dbReference type="PIRSF" id="PIRSF004967">
    <property type="entry name" value="DPH1"/>
    <property type="match status" value="1"/>
</dbReference>
<evidence type="ECO:0000256" key="3">
    <source>
        <dbReference type="ARBA" id="ARBA00012221"/>
    </source>
</evidence>
<dbReference type="Gene3D" id="3.40.50.11840">
    <property type="entry name" value="Diphthamide synthesis DPH1/DPH2 domain 1"/>
    <property type="match status" value="1"/>
</dbReference>
<dbReference type="InterPro" id="IPR016435">
    <property type="entry name" value="DPH1/DPH2"/>
</dbReference>
<comment type="caution">
    <text evidence="13">The sequence shown here is derived from an EMBL/GenBank/DDBJ whole genome shotgun (WGS) entry which is preliminary data.</text>
</comment>
<dbReference type="NCBIfam" id="TIGR00322">
    <property type="entry name" value="diphth2_R"/>
    <property type="match status" value="2"/>
</dbReference>
<keyword evidence="5 12" id="KW-0808">Transferase</keyword>
<gene>
    <name evidence="13" type="ORF">Malapachy_2960</name>
</gene>
<dbReference type="Proteomes" id="UP000037751">
    <property type="component" value="Unassembled WGS sequence"/>
</dbReference>
<dbReference type="OrthoDB" id="1649088at2759"/>
<dbReference type="GO" id="GO:0017183">
    <property type="term" value="P:protein histidyl modification to diphthamide"/>
    <property type="evidence" value="ECO:0007669"/>
    <property type="project" value="UniProtKB-UniRule"/>
</dbReference>
<dbReference type="InterPro" id="IPR042265">
    <property type="entry name" value="DPH1/DPH2_3"/>
</dbReference>
<evidence type="ECO:0000256" key="5">
    <source>
        <dbReference type="ARBA" id="ARBA00022679"/>
    </source>
</evidence>
<keyword evidence="9" id="KW-0411">Iron-sulfur</keyword>
<keyword evidence="6 12" id="KW-0949">S-adenosyl-L-methionine</keyword>
<dbReference type="InterPro" id="IPR042263">
    <property type="entry name" value="DPH1/DPH2_1"/>
</dbReference>
<dbReference type="PANTHER" id="PTHR10762">
    <property type="entry name" value="DIPHTHAMIDE BIOSYNTHESIS PROTEIN"/>
    <property type="match status" value="1"/>
</dbReference>
<comment type="function">
    <text evidence="11">Catalyzes the first step of diphthamide biosynthesis, a post-translational modification of histidine which occurs in elongation factor 2. DPH1 and DPH2 transfer a 3-amino-3-carboxypropyl (ACP) group from S-adenosyl-L-methionine (SAM) to a histidine residue, the reaction is assisted by a reduction system comprising DPH3 and a NADH-dependent reductase, predominantly CBR1.</text>
</comment>
<dbReference type="Gene3D" id="3.40.50.11850">
    <property type="entry name" value="Diphthamide synthesis DPH1/DPH2 domain 2"/>
    <property type="match status" value="1"/>
</dbReference>
<proteinExistence type="inferred from homology"/>
<reference evidence="13 14" key="1">
    <citation type="submission" date="2015-07" db="EMBL/GenBank/DDBJ databases">
        <title>Draft Genome Sequence of Malassezia furfur CBS1878 and Malassezia pachydermatis CBS1879.</title>
        <authorList>
            <person name="Triana S."/>
            <person name="Ohm R."/>
            <person name="Gonzalez A."/>
            <person name="DeCock H."/>
            <person name="Restrepo S."/>
            <person name="Celis A."/>
        </authorList>
    </citation>
    <scope>NUCLEOTIDE SEQUENCE [LARGE SCALE GENOMIC DNA]</scope>
    <source>
        <strain evidence="13 14">CBS 1879</strain>
    </source>
</reference>
<dbReference type="PANTHER" id="PTHR10762:SF1">
    <property type="entry name" value="2-(3-AMINO-3-CARBOXYPROPYL)HISTIDINE SYNTHASE SUBUNIT 1"/>
    <property type="match status" value="1"/>
</dbReference>
<keyword evidence="14" id="KW-1185">Reference proteome</keyword>
<evidence type="ECO:0000256" key="7">
    <source>
        <dbReference type="ARBA" id="ARBA00022723"/>
    </source>
</evidence>
<comment type="similarity">
    <text evidence="2 12">Belongs to the DPH1/DPH2 family. DPH1 subfamily.</text>
</comment>
<evidence type="ECO:0000256" key="11">
    <source>
        <dbReference type="ARBA" id="ARBA00060338"/>
    </source>
</evidence>
<keyword evidence="12" id="KW-0004">4Fe-4S</keyword>
<dbReference type="GO" id="GO:0051539">
    <property type="term" value="F:4 iron, 4 sulfur cluster binding"/>
    <property type="evidence" value="ECO:0007669"/>
    <property type="project" value="UniProtKB-UniRule"/>
</dbReference>
<keyword evidence="7" id="KW-0479">Metal-binding</keyword>
<evidence type="ECO:0000256" key="9">
    <source>
        <dbReference type="ARBA" id="ARBA00023014"/>
    </source>
</evidence>
<evidence type="ECO:0000256" key="1">
    <source>
        <dbReference type="ARBA" id="ARBA00005156"/>
    </source>
</evidence>
<evidence type="ECO:0000256" key="6">
    <source>
        <dbReference type="ARBA" id="ARBA00022691"/>
    </source>
</evidence>
<protein>
    <recommendedName>
        <fullName evidence="4 12">2-(3-amino-3-carboxypropyl)histidine synthase subunit 1</fullName>
        <ecNumber evidence="3 12">2.5.1.108</ecNumber>
    </recommendedName>
</protein>
<dbReference type="FunFam" id="3.40.50.11840:FF:000001">
    <property type="entry name" value="2-(3-amino-3-carboxypropyl)histidine synthase subunit 1"/>
    <property type="match status" value="1"/>
</dbReference>
<evidence type="ECO:0000313" key="14">
    <source>
        <dbReference type="Proteomes" id="UP000037751"/>
    </source>
</evidence>
<evidence type="ECO:0000256" key="4">
    <source>
        <dbReference type="ARBA" id="ARBA00021915"/>
    </source>
</evidence>
<dbReference type="RefSeq" id="XP_017993965.1">
    <property type="nucleotide sequence ID" value="XM_018137443.1"/>
</dbReference>
<organism evidence="13 14">
    <name type="scientific">Malassezia pachydermatis</name>
    <dbReference type="NCBI Taxonomy" id="77020"/>
    <lineage>
        <taxon>Eukaryota</taxon>
        <taxon>Fungi</taxon>
        <taxon>Dikarya</taxon>
        <taxon>Basidiomycota</taxon>
        <taxon>Ustilaginomycotina</taxon>
        <taxon>Malasseziomycetes</taxon>
        <taxon>Malasseziales</taxon>
        <taxon>Malasseziaceae</taxon>
        <taxon>Malassezia</taxon>
    </lineage>
</organism>
<sequence length="509" mass="55056">MNNDAANPKRRFTRAEAASATAVSGGIPAEVLEDPLLNAAIDSLLPSNYNFEIHKTVHQVRKYGATCVALQMPEGLTMWATAIADILERFTGATSVIMGDVTYGACCVDDYTAMALGCDMLVHYGHSCLVPVDQTMIRTLYVFVEIHVDTEHLINTIRLNLPSIQGLFQRSVLTAPDHRSANAAVEVEVAPDDTPKPTHLALVGTIQFVAAIQAIRESLTTDRGDETRLAIAASNEASETQALPASASGAYTITVPQIKPLSPGEILGCTSPTLPSDVDAVLYVGDGRFHLESIMIANPDVPAFRYDPYTKRLQRELYDHASMRRLRKKAIGEAQATLQQGATAAASWGLVLGTLGRQGSTQVLEYLGTTLRERDANIPQVPILLSELSPQKAQLFGPHLSVLVQTSCPRLSIDWGSAFPKPLLSPYEAAAAMGRAPLWTDASEDLGMIRFPGARHDTDQTERTDYPMDFYANASLGPWTPRHGLGVVKKGGRNRALLQSLGVLKKTST</sequence>
<evidence type="ECO:0000313" key="13">
    <source>
        <dbReference type="EMBL" id="KOS16333.1"/>
    </source>
</evidence>
<dbReference type="InterPro" id="IPR035435">
    <property type="entry name" value="DPH1/DPH2_euk_archaea"/>
</dbReference>
<dbReference type="STRING" id="77020.A0A0M9VR83"/>
<comment type="cofactor">
    <cofactor evidence="12">
        <name>[4Fe-4S] cluster</name>
        <dbReference type="ChEBI" id="CHEBI:49883"/>
    </cofactor>
    <text evidence="12">Binds 1 [4Fe-4S] cluster per subunit. The cluster is coordinated with 3 cysteines and an exchangeable S-adenosyl-L-methionine.</text>
</comment>
<evidence type="ECO:0000256" key="12">
    <source>
        <dbReference type="PIRNR" id="PIRNR004967"/>
    </source>
</evidence>
<evidence type="ECO:0000256" key="8">
    <source>
        <dbReference type="ARBA" id="ARBA00023004"/>
    </source>
</evidence>
<keyword evidence="8" id="KW-0408">Iron</keyword>
<dbReference type="Gene3D" id="3.40.50.11860">
    <property type="entry name" value="Diphthamide synthesis DPH1/DPH2 domain 3"/>
    <property type="match status" value="1"/>
</dbReference>
<dbReference type="UniPathway" id="UPA00559"/>
<dbReference type="GeneID" id="28729319"/>
<accession>A0A0M9VR83</accession>
<evidence type="ECO:0000256" key="10">
    <source>
        <dbReference type="ARBA" id="ARBA00048403"/>
    </source>
</evidence>
<evidence type="ECO:0000256" key="2">
    <source>
        <dbReference type="ARBA" id="ARBA00010173"/>
    </source>
</evidence>
<dbReference type="AlphaFoldDB" id="A0A0M9VR83"/>
<dbReference type="Pfam" id="PF01866">
    <property type="entry name" value="Diphthamide_syn"/>
    <property type="match status" value="2"/>
</dbReference>
<comment type="pathway">
    <text evidence="1 12">Protein modification; peptidyl-diphthamide biosynthesis.</text>
</comment>
<name>A0A0M9VR83_9BASI</name>
<dbReference type="EMBL" id="LGAV01000001">
    <property type="protein sequence ID" value="KOS16333.1"/>
    <property type="molecule type" value="Genomic_DNA"/>
</dbReference>
<dbReference type="GO" id="GO:0090560">
    <property type="term" value="F:2-(3-amino-3-carboxypropyl)histidine synthase activity"/>
    <property type="evidence" value="ECO:0007669"/>
    <property type="project" value="UniProtKB-UniRule"/>
</dbReference>
<comment type="catalytic activity">
    <reaction evidence="10 12">
        <text>L-histidyl-[translation elongation factor 2] + S-adenosyl-L-methionine = 2-[(3S)-amino-3-carboxypropyl]-L-histidyl-[translation elongation factor 2] + S-methyl-5'-thioadenosine + H(+)</text>
        <dbReference type="Rhea" id="RHEA:36783"/>
        <dbReference type="Rhea" id="RHEA-COMP:9748"/>
        <dbReference type="Rhea" id="RHEA-COMP:9749"/>
        <dbReference type="ChEBI" id="CHEBI:15378"/>
        <dbReference type="ChEBI" id="CHEBI:17509"/>
        <dbReference type="ChEBI" id="CHEBI:29979"/>
        <dbReference type="ChEBI" id="CHEBI:59789"/>
        <dbReference type="ChEBI" id="CHEBI:73995"/>
        <dbReference type="EC" id="2.5.1.108"/>
    </reaction>
</comment>
<dbReference type="EC" id="2.5.1.108" evidence="3 12"/>
<dbReference type="SFLD" id="SFLDS00032">
    <property type="entry name" value="Radical_SAM_3-amino-3-carboxyp"/>
    <property type="match status" value="1"/>
</dbReference>
<dbReference type="GO" id="GO:0046872">
    <property type="term" value="F:metal ion binding"/>
    <property type="evidence" value="ECO:0007669"/>
    <property type="project" value="UniProtKB-KW"/>
</dbReference>
<dbReference type="VEuPathDB" id="FungiDB:Malapachy_2960"/>
<dbReference type="InterPro" id="IPR042264">
    <property type="entry name" value="DPH1/DPH2_2"/>
</dbReference>